<keyword evidence="3" id="KW-1185">Reference proteome</keyword>
<proteinExistence type="predicted"/>
<evidence type="ECO:0000313" key="3">
    <source>
        <dbReference type="Proteomes" id="UP000306236"/>
    </source>
</evidence>
<protein>
    <submittedName>
        <fullName evidence="2">Cell surface protein</fullName>
    </submittedName>
</protein>
<organism evidence="2 3">
    <name type="scientific">Lampropedia aestuarii</name>
    <dbReference type="NCBI Taxonomy" id="2562762"/>
    <lineage>
        <taxon>Bacteria</taxon>
        <taxon>Pseudomonadati</taxon>
        <taxon>Pseudomonadota</taxon>
        <taxon>Betaproteobacteria</taxon>
        <taxon>Burkholderiales</taxon>
        <taxon>Comamonadaceae</taxon>
        <taxon>Lampropedia</taxon>
    </lineage>
</organism>
<accession>A0A4S5BLW0</accession>
<sequence>MKKNVFALSVAAALAVLAGSASAQSVSAVPGANQVAATEFAINAGGVGHIQLVPYYTVQNSNNTLLNVVNTDTVNGKAVKVRFRGARNSDDVFDFYLLLSPGDVWRSRVYKDEAGNTRLDLNGDTTCTYPNNEVVQSTAFPVGRVFDNLVSETREGYVEILTAADIPPNSDKESLYTAIKHVNGVAPCYSKTEAINDAFATPLTTAGEVTAAGFGFPTTGLIANWAVMDVATGSTASGNATALQAVDTNGVAGVGNFVVAPQNAVAVSAAWITDGTADPLFTGADPAIEAAYYDFPDLSTPYLTGANTPSDQANHVSAALAVSEIINEFTTGEAGFKTDWVFSLPTRRYGVAIDYAAEDSRGNVVGDIVFNDDSDYFAPANSKLNRANGIPSVQITLNGTYWDKEEGMSAVDNGAVISPSTPAGLPYISGEVNVFTFNGNAPDSILGGTIAYNNIAPQVKGAAVESGWAKFKLAAANGTGGTKGTGLPVIGFATMTAGNGINLTYAHRFNK</sequence>
<dbReference type="RefSeq" id="WP_136407315.1">
    <property type="nucleotide sequence ID" value="NZ_SSWX01000020.1"/>
</dbReference>
<dbReference type="AlphaFoldDB" id="A0A4S5BLW0"/>
<dbReference type="EMBL" id="SSWX01000020">
    <property type="protein sequence ID" value="THJ31771.1"/>
    <property type="molecule type" value="Genomic_DNA"/>
</dbReference>
<dbReference type="OrthoDB" id="5763254at2"/>
<feature type="chain" id="PRO_5020846582" evidence="1">
    <location>
        <begin position="24"/>
        <end position="511"/>
    </location>
</feature>
<name>A0A4S5BLW0_9BURK</name>
<evidence type="ECO:0000256" key="1">
    <source>
        <dbReference type="SAM" id="SignalP"/>
    </source>
</evidence>
<gene>
    <name evidence="2" type="ORF">E8K88_14085</name>
</gene>
<comment type="caution">
    <text evidence="2">The sequence shown here is derived from an EMBL/GenBank/DDBJ whole genome shotgun (WGS) entry which is preliminary data.</text>
</comment>
<reference evidence="2 3" key="1">
    <citation type="submission" date="2019-04" db="EMBL/GenBank/DDBJ databases">
        <title>Lampropedia sp YIM MLB12 draf genome.</title>
        <authorList>
            <person name="Wang Y.-X."/>
        </authorList>
    </citation>
    <scope>NUCLEOTIDE SEQUENCE [LARGE SCALE GENOMIC DNA]</scope>
    <source>
        <strain evidence="2 3">YIM MLB12</strain>
    </source>
</reference>
<keyword evidence="1" id="KW-0732">Signal</keyword>
<feature type="signal peptide" evidence="1">
    <location>
        <begin position="1"/>
        <end position="23"/>
    </location>
</feature>
<evidence type="ECO:0000313" key="2">
    <source>
        <dbReference type="EMBL" id="THJ31771.1"/>
    </source>
</evidence>
<dbReference type="Proteomes" id="UP000306236">
    <property type="component" value="Unassembled WGS sequence"/>
</dbReference>